<dbReference type="EMBL" id="LSRX01000703">
    <property type="protein sequence ID" value="OLP90583.1"/>
    <property type="molecule type" value="Genomic_DNA"/>
</dbReference>
<protein>
    <submittedName>
        <fullName evidence="2">Uncharacterized protein</fullName>
    </submittedName>
</protein>
<sequence>MSLPFGFTPLEAQTYLILTICWVSIVVVNQLEQPYARSLVQCDVPVNTTEGAEFSGSQYCGHRLHVIGVGAEISGWGQSLENVGRVAITLFVSGFADYGRKRAALVGQFLITMSTVLFAMAQFLPASLGVPTYIIAQGLQGMSGIGILDQIITGDVALQLNDTVAVYGRKQLFSTMMFFIMIPLIVYVQYAEITDFTLVWGAIVVLNTAAFVLLYLFFPETLHKKEDKKDFENFSVIGVAKEELRHFRSLFVQHPYIGPKIVEELFNKMADCASIGLPFLMAHFAFSQFDALIFSCYGRTSGPIELVRRA</sequence>
<feature type="transmembrane region" description="Helical" evidence="1">
    <location>
        <begin position="130"/>
        <end position="152"/>
    </location>
</feature>
<feature type="transmembrane region" description="Helical" evidence="1">
    <location>
        <begin position="172"/>
        <end position="190"/>
    </location>
</feature>
<organism evidence="2 3">
    <name type="scientific">Symbiodinium microadriaticum</name>
    <name type="common">Dinoflagellate</name>
    <name type="synonym">Zooxanthella microadriatica</name>
    <dbReference type="NCBI Taxonomy" id="2951"/>
    <lineage>
        <taxon>Eukaryota</taxon>
        <taxon>Sar</taxon>
        <taxon>Alveolata</taxon>
        <taxon>Dinophyceae</taxon>
        <taxon>Suessiales</taxon>
        <taxon>Symbiodiniaceae</taxon>
        <taxon>Symbiodinium</taxon>
    </lineage>
</organism>
<dbReference type="Proteomes" id="UP000186817">
    <property type="component" value="Unassembled WGS sequence"/>
</dbReference>
<reference evidence="2 3" key="1">
    <citation type="submission" date="2016-02" db="EMBL/GenBank/DDBJ databases">
        <title>Genome analysis of coral dinoflagellate symbionts highlights evolutionary adaptations to a symbiotic lifestyle.</title>
        <authorList>
            <person name="Aranda M."/>
            <person name="Li Y."/>
            <person name="Liew Y.J."/>
            <person name="Baumgarten S."/>
            <person name="Simakov O."/>
            <person name="Wilson M."/>
            <person name="Piel J."/>
            <person name="Ashoor H."/>
            <person name="Bougouffa S."/>
            <person name="Bajic V.B."/>
            <person name="Ryu T."/>
            <person name="Ravasi T."/>
            <person name="Bayer T."/>
            <person name="Micklem G."/>
            <person name="Kim H."/>
            <person name="Bhak J."/>
            <person name="Lajeunesse T.C."/>
            <person name="Voolstra C.R."/>
        </authorList>
    </citation>
    <scope>NUCLEOTIDE SEQUENCE [LARGE SCALE GENOMIC DNA]</scope>
    <source>
        <strain evidence="2 3">CCMP2467</strain>
    </source>
</reference>
<comment type="caution">
    <text evidence="2">The sequence shown here is derived from an EMBL/GenBank/DDBJ whole genome shotgun (WGS) entry which is preliminary data.</text>
</comment>
<keyword evidence="1" id="KW-1133">Transmembrane helix</keyword>
<feature type="transmembrane region" description="Helical" evidence="1">
    <location>
        <begin position="196"/>
        <end position="218"/>
    </location>
</feature>
<keyword evidence="1" id="KW-0472">Membrane</keyword>
<name>A0A1Q9D5W5_SYMMI</name>
<dbReference type="InterPro" id="IPR036259">
    <property type="entry name" value="MFS_trans_sf"/>
</dbReference>
<proteinExistence type="predicted"/>
<accession>A0A1Q9D5W5</accession>
<dbReference type="OrthoDB" id="409390at2759"/>
<dbReference type="Gene3D" id="1.20.1250.20">
    <property type="entry name" value="MFS general substrate transporter like domains"/>
    <property type="match status" value="1"/>
</dbReference>
<feature type="transmembrane region" description="Helical" evidence="1">
    <location>
        <begin position="12"/>
        <end position="31"/>
    </location>
</feature>
<feature type="transmembrane region" description="Helical" evidence="1">
    <location>
        <begin position="103"/>
        <end position="124"/>
    </location>
</feature>
<gene>
    <name evidence="2" type="ORF">AK812_SmicGene27829</name>
</gene>
<dbReference type="AlphaFoldDB" id="A0A1Q9D5W5"/>
<keyword evidence="3" id="KW-1185">Reference proteome</keyword>
<evidence type="ECO:0000256" key="1">
    <source>
        <dbReference type="SAM" id="Phobius"/>
    </source>
</evidence>
<keyword evidence="1" id="KW-0812">Transmembrane</keyword>
<dbReference type="SUPFAM" id="SSF103473">
    <property type="entry name" value="MFS general substrate transporter"/>
    <property type="match status" value="1"/>
</dbReference>
<evidence type="ECO:0000313" key="2">
    <source>
        <dbReference type="EMBL" id="OLP90583.1"/>
    </source>
</evidence>
<evidence type="ECO:0000313" key="3">
    <source>
        <dbReference type="Proteomes" id="UP000186817"/>
    </source>
</evidence>